<accession>A0A0F9C568</accession>
<protein>
    <submittedName>
        <fullName evidence="1">Uncharacterized protein</fullName>
    </submittedName>
</protein>
<name>A0A0F9C568_9ZZZZ</name>
<organism evidence="1">
    <name type="scientific">marine sediment metagenome</name>
    <dbReference type="NCBI Taxonomy" id="412755"/>
    <lineage>
        <taxon>unclassified sequences</taxon>
        <taxon>metagenomes</taxon>
        <taxon>ecological metagenomes</taxon>
    </lineage>
</organism>
<sequence>MKTIMRRRAREWDDFLERIIKMREEKGMLPLLKKPELERLILHNFAIPELEADMIALPIKEREEVWMKA</sequence>
<evidence type="ECO:0000313" key="1">
    <source>
        <dbReference type="EMBL" id="KKL44428.1"/>
    </source>
</evidence>
<gene>
    <name evidence="1" type="ORF">LCGC14_2365790</name>
</gene>
<reference evidence="1" key="1">
    <citation type="journal article" date="2015" name="Nature">
        <title>Complex archaea that bridge the gap between prokaryotes and eukaryotes.</title>
        <authorList>
            <person name="Spang A."/>
            <person name="Saw J.H."/>
            <person name="Jorgensen S.L."/>
            <person name="Zaremba-Niedzwiedzka K."/>
            <person name="Martijn J."/>
            <person name="Lind A.E."/>
            <person name="van Eijk R."/>
            <person name="Schleper C."/>
            <person name="Guy L."/>
            <person name="Ettema T.J."/>
        </authorList>
    </citation>
    <scope>NUCLEOTIDE SEQUENCE</scope>
</reference>
<proteinExistence type="predicted"/>
<dbReference type="AlphaFoldDB" id="A0A0F9C568"/>
<dbReference type="EMBL" id="LAZR01034765">
    <property type="protein sequence ID" value="KKL44428.1"/>
    <property type="molecule type" value="Genomic_DNA"/>
</dbReference>
<comment type="caution">
    <text evidence="1">The sequence shown here is derived from an EMBL/GenBank/DDBJ whole genome shotgun (WGS) entry which is preliminary data.</text>
</comment>